<evidence type="ECO:0000313" key="1">
    <source>
        <dbReference type="EMBL" id="JAH21830.1"/>
    </source>
</evidence>
<protein>
    <submittedName>
        <fullName evidence="1">Uncharacterized protein</fullName>
    </submittedName>
</protein>
<sequence>MCDLVGAVSFFPLQAPRQEVFCSFMDHLVWPRKAVQGSFLNWRVVCLLAASSTILPPNQHSNCGHL</sequence>
<reference evidence="1" key="2">
    <citation type="journal article" date="2015" name="Fish Shellfish Immunol.">
        <title>Early steps in the European eel (Anguilla anguilla)-Vibrio vulnificus interaction in the gills: Role of the RtxA13 toxin.</title>
        <authorList>
            <person name="Callol A."/>
            <person name="Pajuelo D."/>
            <person name="Ebbesson L."/>
            <person name="Teles M."/>
            <person name="MacKenzie S."/>
            <person name="Amaro C."/>
        </authorList>
    </citation>
    <scope>NUCLEOTIDE SEQUENCE</scope>
</reference>
<reference evidence="1" key="1">
    <citation type="submission" date="2014-11" db="EMBL/GenBank/DDBJ databases">
        <authorList>
            <person name="Amaro Gonzalez C."/>
        </authorList>
    </citation>
    <scope>NUCLEOTIDE SEQUENCE</scope>
</reference>
<proteinExistence type="predicted"/>
<dbReference type="AlphaFoldDB" id="A0A0E9R038"/>
<organism evidence="1">
    <name type="scientific">Anguilla anguilla</name>
    <name type="common">European freshwater eel</name>
    <name type="synonym">Muraena anguilla</name>
    <dbReference type="NCBI Taxonomy" id="7936"/>
    <lineage>
        <taxon>Eukaryota</taxon>
        <taxon>Metazoa</taxon>
        <taxon>Chordata</taxon>
        <taxon>Craniata</taxon>
        <taxon>Vertebrata</taxon>
        <taxon>Euteleostomi</taxon>
        <taxon>Actinopterygii</taxon>
        <taxon>Neopterygii</taxon>
        <taxon>Teleostei</taxon>
        <taxon>Anguilliformes</taxon>
        <taxon>Anguillidae</taxon>
        <taxon>Anguilla</taxon>
    </lineage>
</organism>
<accession>A0A0E9R038</accession>
<name>A0A0E9R038_ANGAN</name>
<dbReference type="EMBL" id="GBXM01086747">
    <property type="protein sequence ID" value="JAH21830.1"/>
    <property type="molecule type" value="Transcribed_RNA"/>
</dbReference>